<evidence type="ECO:0000313" key="2">
    <source>
        <dbReference type="Proteomes" id="UP000287188"/>
    </source>
</evidence>
<dbReference type="Proteomes" id="UP000287188">
    <property type="component" value="Unassembled WGS sequence"/>
</dbReference>
<gene>
    <name evidence="1" type="ORF">KDK_70520</name>
</gene>
<protein>
    <submittedName>
        <fullName evidence="1">Uncharacterized protein</fullName>
    </submittedName>
</protein>
<dbReference type="AlphaFoldDB" id="A0A402AVV1"/>
<organism evidence="1 2">
    <name type="scientific">Dictyobacter kobayashii</name>
    <dbReference type="NCBI Taxonomy" id="2014872"/>
    <lineage>
        <taxon>Bacteria</taxon>
        <taxon>Bacillati</taxon>
        <taxon>Chloroflexota</taxon>
        <taxon>Ktedonobacteria</taxon>
        <taxon>Ktedonobacterales</taxon>
        <taxon>Dictyobacteraceae</taxon>
        <taxon>Dictyobacter</taxon>
    </lineage>
</organism>
<sequence length="117" mass="13739">MRWPEDIDVLCQLLLAEGLNVPHTCSSLLTKEVWSDEESVWVDLISPMFPLAIATLSDDVMHHIIEHWTQHLTSEDSTNHLYYQDVHKNVSRALWDLRTVSQDILRYGKNMLLLRIW</sequence>
<dbReference type="EMBL" id="BIFS01000002">
    <property type="protein sequence ID" value="GCE23252.1"/>
    <property type="molecule type" value="Genomic_DNA"/>
</dbReference>
<reference evidence="2" key="1">
    <citation type="submission" date="2018-12" db="EMBL/GenBank/DDBJ databases">
        <title>Tengunoibacter tsumagoiensis gen. nov., sp. nov., Dictyobacter kobayashii sp. nov., D. alpinus sp. nov., and D. joshuensis sp. nov. and description of Dictyobacteraceae fam. nov. within the order Ktedonobacterales isolated from Tengu-no-mugimeshi.</title>
        <authorList>
            <person name="Wang C.M."/>
            <person name="Zheng Y."/>
            <person name="Sakai Y."/>
            <person name="Toyoda A."/>
            <person name="Minakuchi Y."/>
            <person name="Abe K."/>
            <person name="Yokota A."/>
            <person name="Yabe S."/>
        </authorList>
    </citation>
    <scope>NUCLEOTIDE SEQUENCE [LARGE SCALE GENOMIC DNA]</scope>
    <source>
        <strain evidence="2">Uno11</strain>
    </source>
</reference>
<keyword evidence="2" id="KW-1185">Reference proteome</keyword>
<evidence type="ECO:0000313" key="1">
    <source>
        <dbReference type="EMBL" id="GCE23252.1"/>
    </source>
</evidence>
<proteinExistence type="predicted"/>
<name>A0A402AVV1_9CHLR</name>
<accession>A0A402AVV1</accession>
<comment type="caution">
    <text evidence="1">The sequence shown here is derived from an EMBL/GenBank/DDBJ whole genome shotgun (WGS) entry which is preliminary data.</text>
</comment>